<reference evidence="1" key="1">
    <citation type="submission" date="2020-01" db="EMBL/GenBank/DDBJ databases">
        <authorList>
            <person name="Meier V. D."/>
            <person name="Meier V D."/>
        </authorList>
    </citation>
    <scope>NUCLEOTIDE SEQUENCE</scope>
    <source>
        <strain evidence="1">HLG_WM_MAG_10</strain>
    </source>
</reference>
<evidence type="ECO:0008006" key="2">
    <source>
        <dbReference type="Google" id="ProtNLM"/>
    </source>
</evidence>
<dbReference type="EMBL" id="CACVAQ010000472">
    <property type="protein sequence ID" value="CAA6829228.1"/>
    <property type="molecule type" value="Genomic_DNA"/>
</dbReference>
<protein>
    <recommendedName>
        <fullName evidence="2">DUF4783 domain-containing protein</fullName>
    </recommendedName>
</protein>
<name>A0A6S6UBS8_9BACT</name>
<proteinExistence type="predicted"/>
<dbReference type="Pfam" id="PF16022">
    <property type="entry name" value="DUF4783"/>
    <property type="match status" value="1"/>
</dbReference>
<gene>
    <name evidence="1" type="ORF">HELGO_WM24012</name>
</gene>
<dbReference type="AlphaFoldDB" id="A0A6S6UBS8"/>
<accession>A0A6S6UBS8</accession>
<dbReference type="Gene3D" id="3.10.450.50">
    <property type="match status" value="1"/>
</dbReference>
<evidence type="ECO:0000313" key="1">
    <source>
        <dbReference type="EMBL" id="CAA6829228.1"/>
    </source>
</evidence>
<sequence>MKTLLLLLVATTLYGQPDFKSVISAIKAGNTAGIGAYMDANVEVTVGDKDGIYAKSKAISVVSDFFKEHIPSNCSLVHSGAARDEASYYCIGNLSAKGAQYRVYIFFKKVGGTYLIQEMRFEKE</sequence>
<organism evidence="1">
    <name type="scientific">uncultured Aureispira sp</name>
    <dbReference type="NCBI Taxonomy" id="1331704"/>
    <lineage>
        <taxon>Bacteria</taxon>
        <taxon>Pseudomonadati</taxon>
        <taxon>Bacteroidota</taxon>
        <taxon>Saprospiria</taxon>
        <taxon>Saprospirales</taxon>
        <taxon>Saprospiraceae</taxon>
        <taxon>Aureispira</taxon>
        <taxon>environmental samples</taxon>
    </lineage>
</organism>
<dbReference type="InterPro" id="IPR031977">
    <property type="entry name" value="DUF4783"/>
</dbReference>